<evidence type="ECO:0000259" key="2">
    <source>
        <dbReference type="Pfam" id="PF24573"/>
    </source>
</evidence>
<proteinExistence type="predicted"/>
<dbReference type="InterPro" id="IPR052623">
    <property type="entry name" value="DAAF5"/>
</dbReference>
<reference evidence="4" key="1">
    <citation type="submission" date="2022-01" db="EMBL/GenBank/DDBJ databases">
        <authorList>
            <person name="King R."/>
        </authorList>
    </citation>
    <scope>NUCLEOTIDE SEQUENCE</scope>
</reference>
<evidence type="ECO:0000313" key="4">
    <source>
        <dbReference type="EMBL" id="CAG9767080.1"/>
    </source>
</evidence>
<dbReference type="EMBL" id="OU892280">
    <property type="protein sequence ID" value="CAG9767080.1"/>
    <property type="molecule type" value="Genomic_DNA"/>
</dbReference>
<dbReference type="PANTHER" id="PTHR16216:SF2">
    <property type="entry name" value="DYNEIN AXONEMAL ASSEMBLY FACTOR 5"/>
    <property type="match status" value="1"/>
</dbReference>
<dbReference type="GO" id="GO:0036159">
    <property type="term" value="P:inner dynein arm assembly"/>
    <property type="evidence" value="ECO:0007669"/>
    <property type="project" value="TreeGrafter"/>
</dbReference>
<evidence type="ECO:0000313" key="5">
    <source>
        <dbReference type="Proteomes" id="UP001152799"/>
    </source>
</evidence>
<protein>
    <recommendedName>
        <fullName evidence="6">HEAT repeat-containing protein 2</fullName>
    </recommendedName>
</protein>
<dbReference type="Gene3D" id="1.25.10.10">
    <property type="entry name" value="Leucine-rich Repeat Variant"/>
    <property type="match status" value="3"/>
</dbReference>
<dbReference type="Pfam" id="PF24573">
    <property type="entry name" value="HEAT_DAAF5"/>
    <property type="match status" value="1"/>
</dbReference>
<name>A0A9N9MU16_9CUCU</name>
<dbReference type="AlphaFoldDB" id="A0A9N9MU16"/>
<dbReference type="OrthoDB" id="413572at2759"/>
<evidence type="ECO:0008006" key="6">
    <source>
        <dbReference type="Google" id="ProtNLM"/>
    </source>
</evidence>
<dbReference type="InterPro" id="IPR011989">
    <property type="entry name" value="ARM-like"/>
</dbReference>
<organism evidence="4 5">
    <name type="scientific">Ceutorhynchus assimilis</name>
    <name type="common">cabbage seed weevil</name>
    <dbReference type="NCBI Taxonomy" id="467358"/>
    <lineage>
        <taxon>Eukaryota</taxon>
        <taxon>Metazoa</taxon>
        <taxon>Ecdysozoa</taxon>
        <taxon>Arthropoda</taxon>
        <taxon>Hexapoda</taxon>
        <taxon>Insecta</taxon>
        <taxon>Pterygota</taxon>
        <taxon>Neoptera</taxon>
        <taxon>Endopterygota</taxon>
        <taxon>Coleoptera</taxon>
        <taxon>Polyphaga</taxon>
        <taxon>Cucujiformia</taxon>
        <taxon>Curculionidae</taxon>
        <taxon>Ceutorhynchinae</taxon>
        <taxon>Ceutorhynchus</taxon>
    </lineage>
</organism>
<dbReference type="InterPro" id="IPR016024">
    <property type="entry name" value="ARM-type_fold"/>
</dbReference>
<evidence type="ECO:0000256" key="1">
    <source>
        <dbReference type="PROSITE-ProRule" id="PRU00103"/>
    </source>
</evidence>
<keyword evidence="5" id="KW-1185">Reference proteome</keyword>
<dbReference type="GO" id="GO:0036158">
    <property type="term" value="P:outer dynein arm assembly"/>
    <property type="evidence" value="ECO:0007669"/>
    <property type="project" value="TreeGrafter"/>
</dbReference>
<dbReference type="GO" id="GO:0005737">
    <property type="term" value="C:cytoplasm"/>
    <property type="evidence" value="ECO:0007669"/>
    <property type="project" value="TreeGrafter"/>
</dbReference>
<dbReference type="PANTHER" id="PTHR16216">
    <property type="entry name" value="DYNEIN ASSEMBLY FACTOR 5, AXONEMAL"/>
    <property type="match status" value="1"/>
</dbReference>
<dbReference type="PROSITE" id="PS50077">
    <property type="entry name" value="HEAT_REPEAT"/>
    <property type="match status" value="1"/>
</dbReference>
<feature type="domain" description="Dynein axonemal assembly factor 5 TPR repeats" evidence="3">
    <location>
        <begin position="21"/>
        <end position="306"/>
    </location>
</feature>
<dbReference type="GO" id="GO:0003341">
    <property type="term" value="P:cilium movement"/>
    <property type="evidence" value="ECO:0007669"/>
    <property type="project" value="TreeGrafter"/>
</dbReference>
<sequence>MTMDNETADKTSQAKKICLHLQSQDRRLKKQTYIDLQDFLSNEELTDQELRNIYTETYMYFLNGLRDESEAVREQAIKFVNFLITQRLPLNDFYLTYIFPVLLERIGSVELIETSEEVRLQMVQLLRAIIIKYSNTIQLKPFLNDSTIVLCETVKDKYPAIKELSCQTIISLAKALPKDFHLQSETLLKPVLSCFTHQRYKIRVEAIKAVGEIIMHSTYKGVDEAVVPMAEKLFDQIPTVRQAVAQEASRWLLEHRDRYSYFHKMLPLILTGLNDEVENTRQEAHYLWEKIGLQYQKENEKDLKDKLDYLLELPKNYPSHMQRPNLGCRVLVQRNISKLAGALSNELTNWQEDVRVRCSQLLCSVALHAEEDLTFNLQNLLPAMYSAARDDDKRVVANIIQASEIIGLFVSFTTWSKLVIPVIEDGLHYGHLTVLAGLIEGAPKEHISEAIEQLSNLLAVDYICNSRKKKYQLELLKCIRVFMKKFTKDTNTGYNIFKIITSLISLKDPENVDVLTPNLYEELAQSLQLPTKTDVLIKYSNKLFNHINQEPKLWTPVTEQACIFLTLLAECDEAFGINLDTIADILSQVLDGETEAEMRLKTFFVLAKVFENKDVIFKQATDLNDFLEKLITNIFVPSLVWHAGATAEAIRTMSACCLKYALLPNGEVDLFASGHVLEELMRKMLPLLLSLMEDASSRSREVAIECVSLLKTHCVQKGVWWNDDLLKIYPDVLRRCDDPAEKVRLCALKNLQVIFENVPDEFLQPNFKAHRELIIDTLMVHFDDDNETVQILVLGILKVVARMNPSEMQGKIEIHRSLVANKKGCEEIVNFIQNDLI</sequence>
<gene>
    <name evidence="4" type="ORF">CEUTPL_LOCUS7647</name>
</gene>
<dbReference type="Proteomes" id="UP001152799">
    <property type="component" value="Chromosome 4"/>
</dbReference>
<dbReference type="SUPFAM" id="SSF48371">
    <property type="entry name" value="ARM repeat"/>
    <property type="match status" value="2"/>
</dbReference>
<feature type="repeat" description="HEAT" evidence="1">
    <location>
        <begin position="728"/>
        <end position="766"/>
    </location>
</feature>
<evidence type="ECO:0000259" key="3">
    <source>
        <dbReference type="Pfam" id="PF25757"/>
    </source>
</evidence>
<dbReference type="Pfam" id="PF25757">
    <property type="entry name" value="TPR_DNAAF5"/>
    <property type="match status" value="1"/>
</dbReference>
<dbReference type="InterPro" id="IPR057978">
    <property type="entry name" value="TPR_DAAF5"/>
</dbReference>
<dbReference type="InterPro" id="IPR021133">
    <property type="entry name" value="HEAT_type_2"/>
</dbReference>
<accession>A0A9N9MU16</accession>
<dbReference type="GO" id="GO:0045505">
    <property type="term" value="F:dynein intermediate chain binding"/>
    <property type="evidence" value="ECO:0007669"/>
    <property type="project" value="TreeGrafter"/>
</dbReference>
<dbReference type="InterPro" id="IPR056497">
    <property type="entry name" value="HEAT_DAAF5"/>
</dbReference>
<feature type="domain" description="Dynein axonemal assembly factor 5 HEAT-repeat" evidence="2">
    <location>
        <begin position="315"/>
        <end position="506"/>
    </location>
</feature>